<dbReference type="GO" id="GO:1990077">
    <property type="term" value="C:primosome complex"/>
    <property type="evidence" value="ECO:0007669"/>
    <property type="project" value="UniProtKB-UniRule"/>
</dbReference>
<dbReference type="Gene3D" id="3.40.1440.60">
    <property type="entry name" value="PriA, 3(prime) DNA-binding domain"/>
    <property type="match status" value="1"/>
</dbReference>
<keyword evidence="3 8" id="KW-0479">Metal-binding</keyword>
<dbReference type="Gene3D" id="3.40.50.300">
    <property type="entry name" value="P-loop containing nucleotide triphosphate hydrolases"/>
    <property type="match status" value="1"/>
</dbReference>
<evidence type="ECO:0000256" key="8">
    <source>
        <dbReference type="HAMAP-Rule" id="MF_00983"/>
    </source>
</evidence>
<keyword evidence="8" id="KW-0413">Isomerase</keyword>
<evidence type="ECO:0000256" key="3">
    <source>
        <dbReference type="ARBA" id="ARBA00022723"/>
    </source>
</evidence>
<dbReference type="GO" id="GO:0008270">
    <property type="term" value="F:zinc ion binding"/>
    <property type="evidence" value="ECO:0007669"/>
    <property type="project" value="UniProtKB-UniRule"/>
</dbReference>
<dbReference type="GO" id="GO:0006302">
    <property type="term" value="P:double-strand break repair"/>
    <property type="evidence" value="ECO:0007669"/>
    <property type="project" value="InterPro"/>
</dbReference>
<feature type="binding site" evidence="8">
    <location>
        <position position="365"/>
    </location>
    <ligand>
        <name>Zn(2+)</name>
        <dbReference type="ChEBI" id="CHEBI:29105"/>
        <label>2</label>
    </ligand>
</feature>
<dbReference type="Pfam" id="PF17764">
    <property type="entry name" value="PriA_3primeBD"/>
    <property type="match status" value="1"/>
</dbReference>
<feature type="binding site" evidence="8">
    <location>
        <position position="398"/>
    </location>
    <ligand>
        <name>Zn(2+)</name>
        <dbReference type="ChEBI" id="CHEBI:29105"/>
        <label>1</label>
    </ligand>
</feature>
<evidence type="ECO:0000256" key="7">
    <source>
        <dbReference type="ARBA" id="ARBA00023125"/>
    </source>
</evidence>
<dbReference type="InterPro" id="IPR014001">
    <property type="entry name" value="Helicase_ATP-bd"/>
</dbReference>
<dbReference type="EMBL" id="CP001055">
    <property type="protein sequence ID" value="ACC98395.1"/>
    <property type="molecule type" value="Genomic_DNA"/>
</dbReference>
<keyword evidence="4 8" id="KW-0547">Nucleotide-binding</keyword>
<feature type="binding site" evidence="8">
    <location>
        <position position="359"/>
    </location>
    <ligand>
        <name>Zn(2+)</name>
        <dbReference type="ChEBI" id="CHEBI:29105"/>
        <label>1</label>
    </ligand>
</feature>
<evidence type="ECO:0000259" key="9">
    <source>
        <dbReference type="PROSITE" id="PS51192"/>
    </source>
</evidence>
<keyword evidence="1 8" id="KW-0639">Primosome</keyword>
<accession>B2KCZ9</accession>
<dbReference type="STRING" id="445932.Emin_0840"/>
<name>B2KCZ9_ELUMP</name>
<dbReference type="KEGG" id="emi:Emin_0840"/>
<organism evidence="10 11">
    <name type="scientific">Elusimicrobium minutum (strain Pei191)</name>
    <dbReference type="NCBI Taxonomy" id="445932"/>
    <lineage>
        <taxon>Bacteria</taxon>
        <taxon>Pseudomonadati</taxon>
        <taxon>Elusimicrobiota</taxon>
        <taxon>Elusimicrobia</taxon>
        <taxon>Elusimicrobiales</taxon>
        <taxon>Elusimicrobiaceae</taxon>
        <taxon>Elusimicrobium</taxon>
    </lineage>
</organism>
<dbReference type="OrthoDB" id="9759544at2"/>
<proteinExistence type="inferred from homology"/>
<keyword evidence="11" id="KW-1185">Reference proteome</keyword>
<sequence length="630" mass="69927">MYASVVFDIALDREFDYIVPLALEGAIAPGFRVKAPFGYRLATGIVTELKQISSFKADLKEIKQVLDNEPQYGKDLFSLASYIKQTWGGSYGQILFSLIPFFVKKQHDVIFREIPAVKQIELNKIQHNVFDDLKNSVGPSLLFAPPKTGKKSILIKLTLEAAQKGQVLIMLPDILSAQVFAANLQQYYDKQVLLWHSKLLDSVKKQLFSSLLHGKNGIVVGTRSAVLLPLSCPSLIAVVNEESADFKQEENRPFYHARGIALFRAEELNAKLIFLSQTPSLEMLELVSKGEIKSFTLSQNQNLVNPFPLVSVTDKKAGKKSFLPDITFDEITKSVKNKETVLLILNNKGGKPLYSCLNCGLAAVCGKCDGTLVFDESGALACVKCGKEASFEQKCSKCNNVIFKPKISGNQKVYGEIKKLFPLANTVKQEKVEIGLTPVKDKANIIIGTSAVLKMLSEQNFPADLIVFLDADMELNSPDFRAGEHLAQLLFGAKQMLFGSKNGRMVIASEKAETAIFNAAVHGDYGEFAQNELEFREAFNFPPYATLTKLVLSSKNIEDINQSVKFVKEACQNKVEILGPIRFGKKTDSLKKEYLLFKNFTLTSLQDLLAAVKLPKTVKIKIAVDPYTFF</sequence>
<dbReference type="GO" id="GO:0006269">
    <property type="term" value="P:DNA replication, synthesis of primer"/>
    <property type="evidence" value="ECO:0007669"/>
    <property type="project" value="UniProtKB-KW"/>
</dbReference>
<keyword evidence="7 8" id="KW-0238">DNA-binding</keyword>
<feature type="binding site" evidence="8">
    <location>
        <position position="395"/>
    </location>
    <ligand>
        <name>Zn(2+)</name>
        <dbReference type="ChEBI" id="CHEBI:29105"/>
        <label>1</label>
    </ligand>
</feature>
<feature type="binding site" evidence="8">
    <location>
        <position position="385"/>
    </location>
    <ligand>
        <name>Zn(2+)</name>
        <dbReference type="ChEBI" id="CHEBI:29105"/>
        <label>2</label>
    </ligand>
</feature>
<evidence type="ECO:0000256" key="4">
    <source>
        <dbReference type="ARBA" id="ARBA00022741"/>
    </source>
</evidence>
<keyword evidence="2 8" id="KW-0235">DNA replication</keyword>
<evidence type="ECO:0000256" key="6">
    <source>
        <dbReference type="ARBA" id="ARBA00022840"/>
    </source>
</evidence>
<dbReference type="SUPFAM" id="SSF52540">
    <property type="entry name" value="P-loop containing nucleoside triphosphate hydrolases"/>
    <property type="match status" value="1"/>
</dbReference>
<keyword evidence="5 8" id="KW-0862">Zinc</keyword>
<comment type="similarity">
    <text evidence="8">Belongs to the helicase family. PriA subfamily.</text>
</comment>
<dbReference type="HOGENOM" id="CLU_013353_3_1_0"/>
<evidence type="ECO:0000256" key="1">
    <source>
        <dbReference type="ARBA" id="ARBA00022515"/>
    </source>
</evidence>
<dbReference type="GO" id="GO:0005524">
    <property type="term" value="F:ATP binding"/>
    <property type="evidence" value="ECO:0007669"/>
    <property type="project" value="UniProtKB-UniRule"/>
</dbReference>
<keyword evidence="8" id="KW-0347">Helicase</keyword>
<gene>
    <name evidence="8" type="primary">priA</name>
    <name evidence="10" type="ordered locus">Emin_0840</name>
</gene>
<evidence type="ECO:0000256" key="2">
    <source>
        <dbReference type="ARBA" id="ARBA00022705"/>
    </source>
</evidence>
<feature type="binding site" evidence="8">
    <location>
        <position position="356"/>
    </location>
    <ligand>
        <name>Zn(2+)</name>
        <dbReference type="ChEBI" id="CHEBI:29105"/>
        <label>1</label>
    </ligand>
</feature>
<reference evidence="10 11" key="1">
    <citation type="journal article" date="2009" name="Appl. Environ. Microbiol.">
        <title>Genomic analysis of 'Elusimicrobium minutum,' the first cultivated representative of the phylum 'Elusimicrobia' (formerly termite group 1).</title>
        <authorList>
            <person name="Herlemann D.P.R."/>
            <person name="Geissinger O."/>
            <person name="Ikeda-Ohtsubo W."/>
            <person name="Kunin V."/>
            <person name="Sun H."/>
            <person name="Lapidus A."/>
            <person name="Hugenholtz P."/>
            <person name="Brune A."/>
        </authorList>
    </citation>
    <scope>NUCLEOTIDE SEQUENCE [LARGE SCALE GENOMIC DNA]</scope>
    <source>
        <strain evidence="10 11">Pei191</strain>
    </source>
</reference>
<dbReference type="GO" id="GO:0016887">
    <property type="term" value="F:ATP hydrolysis activity"/>
    <property type="evidence" value="ECO:0007669"/>
    <property type="project" value="RHEA"/>
</dbReference>
<dbReference type="EC" id="5.6.2.4" evidence="8"/>
<dbReference type="InterPro" id="IPR027417">
    <property type="entry name" value="P-loop_NTPase"/>
</dbReference>
<dbReference type="InterPro" id="IPR005259">
    <property type="entry name" value="PriA"/>
</dbReference>
<dbReference type="GO" id="GO:0006310">
    <property type="term" value="P:DNA recombination"/>
    <property type="evidence" value="ECO:0007669"/>
    <property type="project" value="InterPro"/>
</dbReference>
<protein>
    <recommendedName>
        <fullName evidence="8">Replication restart protein PriA</fullName>
    </recommendedName>
    <alternativeName>
        <fullName evidence="8">ATP-dependent DNA helicase PriA</fullName>
        <ecNumber evidence="8">5.6.2.4</ecNumber>
    </alternativeName>
    <alternativeName>
        <fullName evidence="8">DNA 3'-5' helicase PriA</fullName>
    </alternativeName>
</protein>
<dbReference type="PANTHER" id="PTHR30580:SF0">
    <property type="entry name" value="PRIMOSOMAL PROTEIN N"/>
    <property type="match status" value="1"/>
</dbReference>
<dbReference type="NCBIfam" id="TIGR00595">
    <property type="entry name" value="priA"/>
    <property type="match status" value="1"/>
</dbReference>
<keyword evidence="6 8" id="KW-0067">ATP-binding</keyword>
<dbReference type="HAMAP" id="MF_00983">
    <property type="entry name" value="PriA"/>
    <property type="match status" value="1"/>
</dbReference>
<keyword evidence="8" id="KW-0378">Hydrolase</keyword>
<dbReference type="GO" id="GO:0043138">
    <property type="term" value="F:3'-5' DNA helicase activity"/>
    <property type="evidence" value="ECO:0007669"/>
    <property type="project" value="UniProtKB-EC"/>
</dbReference>
<dbReference type="GO" id="GO:0003677">
    <property type="term" value="F:DNA binding"/>
    <property type="evidence" value="ECO:0007669"/>
    <property type="project" value="UniProtKB-UniRule"/>
</dbReference>
<feature type="binding site" evidence="8">
    <location>
        <position position="368"/>
    </location>
    <ligand>
        <name>Zn(2+)</name>
        <dbReference type="ChEBI" id="CHEBI:29105"/>
        <label>2</label>
    </ligand>
</feature>
<feature type="domain" description="Helicase ATP-binding" evidence="9">
    <location>
        <begin position="131"/>
        <end position="297"/>
    </location>
</feature>
<comment type="catalytic activity">
    <reaction evidence="8">
        <text>Couples ATP hydrolysis with the unwinding of duplex DNA by translocating in the 3'-5' direction.</text>
        <dbReference type="EC" id="5.6.2.4"/>
    </reaction>
</comment>
<comment type="catalytic activity">
    <reaction evidence="8">
        <text>ATP + H2O = ADP + phosphate + H(+)</text>
        <dbReference type="Rhea" id="RHEA:13065"/>
        <dbReference type="ChEBI" id="CHEBI:15377"/>
        <dbReference type="ChEBI" id="CHEBI:15378"/>
        <dbReference type="ChEBI" id="CHEBI:30616"/>
        <dbReference type="ChEBI" id="CHEBI:43474"/>
        <dbReference type="ChEBI" id="CHEBI:456216"/>
        <dbReference type="EC" id="5.6.2.4"/>
    </reaction>
</comment>
<dbReference type="RefSeq" id="WP_012415010.1">
    <property type="nucleotide sequence ID" value="NC_010644.1"/>
</dbReference>
<evidence type="ECO:0000256" key="5">
    <source>
        <dbReference type="ARBA" id="ARBA00022833"/>
    </source>
</evidence>
<comment type="subunit">
    <text evidence="8">Component of the replication restart primosome.</text>
</comment>
<dbReference type="Proteomes" id="UP000001029">
    <property type="component" value="Chromosome"/>
</dbReference>
<comment type="cofactor">
    <cofactor evidence="8">
        <name>Zn(2+)</name>
        <dbReference type="ChEBI" id="CHEBI:29105"/>
    </cofactor>
    <text evidence="8">Binds 2 zinc ions per subunit.</text>
</comment>
<evidence type="ECO:0000313" key="11">
    <source>
        <dbReference type="Proteomes" id="UP000001029"/>
    </source>
</evidence>
<evidence type="ECO:0000313" key="10">
    <source>
        <dbReference type="EMBL" id="ACC98395.1"/>
    </source>
</evidence>
<dbReference type="GO" id="GO:0006270">
    <property type="term" value="P:DNA replication initiation"/>
    <property type="evidence" value="ECO:0007669"/>
    <property type="project" value="TreeGrafter"/>
</dbReference>
<feature type="binding site" evidence="8">
    <location>
        <position position="382"/>
    </location>
    <ligand>
        <name>Zn(2+)</name>
        <dbReference type="ChEBI" id="CHEBI:29105"/>
        <label>2</label>
    </ligand>
</feature>
<dbReference type="InterPro" id="IPR041222">
    <property type="entry name" value="PriA_3primeBD"/>
</dbReference>
<dbReference type="PANTHER" id="PTHR30580">
    <property type="entry name" value="PRIMOSOMAL PROTEIN N"/>
    <property type="match status" value="1"/>
</dbReference>
<dbReference type="InterPro" id="IPR042115">
    <property type="entry name" value="PriA_3primeBD_sf"/>
</dbReference>
<comment type="function">
    <text evidence="8">Initiates the restart of stalled replication forks, which reloads the replicative helicase on sites other than the origin of replication. Recognizes and binds to abandoned replication forks and remodels them to uncover a helicase loading site. Promotes assembly of the primosome at these replication forks.</text>
</comment>
<dbReference type="AlphaFoldDB" id="B2KCZ9"/>
<dbReference type="PROSITE" id="PS51192">
    <property type="entry name" value="HELICASE_ATP_BIND_1"/>
    <property type="match status" value="1"/>
</dbReference>